<evidence type="ECO:0000256" key="6">
    <source>
        <dbReference type="ARBA" id="ARBA00023170"/>
    </source>
</evidence>
<feature type="transmembrane region" description="Helical" evidence="9">
    <location>
        <begin position="197"/>
        <end position="219"/>
    </location>
</feature>
<feature type="transmembrane region" description="Helical" evidence="9">
    <location>
        <begin position="158"/>
        <end position="185"/>
    </location>
</feature>
<evidence type="ECO:0000256" key="4">
    <source>
        <dbReference type="ARBA" id="ARBA00023040"/>
    </source>
</evidence>
<dbReference type="GO" id="GO:0004930">
    <property type="term" value="F:G protein-coupled receptor activity"/>
    <property type="evidence" value="ECO:0007669"/>
    <property type="project" value="UniProtKB-KW"/>
</dbReference>
<dbReference type="PANTHER" id="PTHR24235:SF29">
    <property type="entry name" value="GH23382P"/>
    <property type="match status" value="1"/>
</dbReference>
<dbReference type="Pfam" id="PF00001">
    <property type="entry name" value="7tm_1"/>
    <property type="match status" value="1"/>
</dbReference>
<keyword evidence="5 9" id="KW-0472">Membrane</keyword>
<organism evidence="11 12">
    <name type="scientific">Bugula neritina</name>
    <name type="common">Brown bryozoan</name>
    <name type="synonym">Sertularia neritina</name>
    <dbReference type="NCBI Taxonomy" id="10212"/>
    <lineage>
        <taxon>Eukaryota</taxon>
        <taxon>Metazoa</taxon>
        <taxon>Spiralia</taxon>
        <taxon>Lophotrochozoa</taxon>
        <taxon>Bryozoa</taxon>
        <taxon>Gymnolaemata</taxon>
        <taxon>Cheilostomatida</taxon>
        <taxon>Flustrina</taxon>
        <taxon>Buguloidea</taxon>
        <taxon>Bugulidae</taxon>
        <taxon>Bugula</taxon>
    </lineage>
</organism>
<feature type="transmembrane region" description="Helical" evidence="9">
    <location>
        <begin position="31"/>
        <end position="55"/>
    </location>
</feature>
<feature type="domain" description="G-protein coupled receptors family 1 profile" evidence="10">
    <location>
        <begin position="1"/>
        <end position="217"/>
    </location>
</feature>
<evidence type="ECO:0000259" key="10">
    <source>
        <dbReference type="PROSITE" id="PS50262"/>
    </source>
</evidence>
<evidence type="ECO:0000256" key="1">
    <source>
        <dbReference type="ARBA" id="ARBA00004141"/>
    </source>
</evidence>
<dbReference type="EMBL" id="VXIV02001789">
    <property type="protein sequence ID" value="KAF6029747.1"/>
    <property type="molecule type" value="Genomic_DNA"/>
</dbReference>
<sequence length="254" mass="29084">MSMWTMAAIAVDRYRVITLPSKPQLTNLSSVLVIAIIWIVGLAVLSPYFIFYKLIEVKVNDKPYTICTRDNPPGATVLSLFVVIEQFIAPLLVITVSYVKLWRYIKMSRAKLQKSIASGKVSVIQDSLCLYKQKAIYSESMMILIQQREKRNRQYRKLIKSLILIVMAFVVMWMPLAALFSAVTFDMIMESYRLRSYQMLLGLLIMSTNIVITPIFYLVSNSQISLLCCKKKPQQRIGQFNAIKSINKVSNTLC</sequence>
<keyword evidence="7 8" id="KW-0807">Transducer</keyword>
<keyword evidence="3 9" id="KW-1133">Transmembrane helix</keyword>
<keyword evidence="4 8" id="KW-0297">G-protein coupled receptor</keyword>
<keyword evidence="6 8" id="KW-0675">Receptor</keyword>
<dbReference type="SUPFAM" id="SSF81321">
    <property type="entry name" value="Family A G protein-coupled receptor-like"/>
    <property type="match status" value="1"/>
</dbReference>
<protein>
    <submittedName>
        <fullName evidence="11">FFAR4</fullName>
    </submittedName>
</protein>
<evidence type="ECO:0000256" key="5">
    <source>
        <dbReference type="ARBA" id="ARBA00023136"/>
    </source>
</evidence>
<accession>A0A7J7JUU7</accession>
<gene>
    <name evidence="11" type="ORF">EB796_011955</name>
</gene>
<reference evidence="11" key="1">
    <citation type="submission" date="2020-06" db="EMBL/GenBank/DDBJ databases">
        <title>Draft genome of Bugula neritina, a colonial animal packing powerful symbionts and potential medicines.</title>
        <authorList>
            <person name="Rayko M."/>
        </authorList>
    </citation>
    <scope>NUCLEOTIDE SEQUENCE [LARGE SCALE GENOMIC DNA]</scope>
    <source>
        <strain evidence="11">Kwan_BN1</strain>
    </source>
</reference>
<dbReference type="PROSITE" id="PS50262">
    <property type="entry name" value="G_PROTEIN_RECEP_F1_2"/>
    <property type="match status" value="1"/>
</dbReference>
<keyword evidence="2 8" id="KW-0812">Transmembrane</keyword>
<feature type="transmembrane region" description="Helical" evidence="9">
    <location>
        <begin position="75"/>
        <end position="99"/>
    </location>
</feature>
<comment type="similarity">
    <text evidence="8">Belongs to the G-protein coupled receptor 1 family.</text>
</comment>
<evidence type="ECO:0000256" key="8">
    <source>
        <dbReference type="RuleBase" id="RU000688"/>
    </source>
</evidence>
<comment type="caution">
    <text evidence="11">The sequence shown here is derived from an EMBL/GenBank/DDBJ whole genome shotgun (WGS) entry which is preliminary data.</text>
</comment>
<evidence type="ECO:0000256" key="2">
    <source>
        <dbReference type="ARBA" id="ARBA00022692"/>
    </source>
</evidence>
<evidence type="ECO:0000256" key="9">
    <source>
        <dbReference type="SAM" id="Phobius"/>
    </source>
</evidence>
<evidence type="ECO:0000313" key="11">
    <source>
        <dbReference type="EMBL" id="KAF6029747.1"/>
    </source>
</evidence>
<evidence type="ECO:0000256" key="7">
    <source>
        <dbReference type="ARBA" id="ARBA00023224"/>
    </source>
</evidence>
<dbReference type="Proteomes" id="UP000593567">
    <property type="component" value="Unassembled WGS sequence"/>
</dbReference>
<dbReference type="PROSITE" id="PS00237">
    <property type="entry name" value="G_PROTEIN_RECEP_F1_1"/>
    <property type="match status" value="1"/>
</dbReference>
<evidence type="ECO:0000256" key="3">
    <source>
        <dbReference type="ARBA" id="ARBA00022989"/>
    </source>
</evidence>
<proteinExistence type="inferred from homology"/>
<keyword evidence="12" id="KW-1185">Reference proteome</keyword>
<dbReference type="InterPro" id="IPR017452">
    <property type="entry name" value="GPCR_Rhodpsn_7TM"/>
</dbReference>
<dbReference type="GO" id="GO:0016020">
    <property type="term" value="C:membrane"/>
    <property type="evidence" value="ECO:0007669"/>
    <property type="project" value="UniProtKB-SubCell"/>
</dbReference>
<dbReference type="PANTHER" id="PTHR24235">
    <property type="entry name" value="NEUROPEPTIDE Y RECEPTOR"/>
    <property type="match status" value="1"/>
</dbReference>
<evidence type="ECO:0000313" key="12">
    <source>
        <dbReference type="Proteomes" id="UP000593567"/>
    </source>
</evidence>
<name>A0A7J7JUU7_BUGNE</name>
<dbReference type="OrthoDB" id="5950040at2759"/>
<comment type="subcellular location">
    <subcellularLocation>
        <location evidence="1">Membrane</location>
        <topology evidence="1">Multi-pass membrane protein</topology>
    </subcellularLocation>
</comment>
<dbReference type="PRINTS" id="PR00237">
    <property type="entry name" value="GPCRRHODOPSN"/>
</dbReference>
<dbReference type="Gene3D" id="1.20.1070.10">
    <property type="entry name" value="Rhodopsin 7-helix transmembrane proteins"/>
    <property type="match status" value="1"/>
</dbReference>
<dbReference type="AlphaFoldDB" id="A0A7J7JUU7"/>
<dbReference type="InterPro" id="IPR000276">
    <property type="entry name" value="GPCR_Rhodpsn"/>
</dbReference>